<dbReference type="RefSeq" id="WP_003944706.1">
    <property type="nucleotide sequence ID" value="NZ_CP011295.1"/>
</dbReference>
<reference evidence="2 4" key="1">
    <citation type="submission" date="2020-03" db="EMBL/GenBank/DDBJ databases">
        <title>Screen low temperature-resistant strains for efficient degradation of petroleum hydrocarbons under the low temperature.</title>
        <authorList>
            <person name="Wang Y."/>
            <person name="Chen J."/>
        </authorList>
    </citation>
    <scope>NUCLEOTIDE SEQUENCE [LARGE SCALE GENOMIC DNA]</scope>
    <source>
        <strain evidence="2 4">KB1</strain>
    </source>
</reference>
<dbReference type="SUPFAM" id="SSF54285">
    <property type="entry name" value="MoaD/ThiS"/>
    <property type="match status" value="1"/>
</dbReference>
<dbReference type="Gene3D" id="3.10.20.30">
    <property type="match status" value="1"/>
</dbReference>
<name>A0A0E4A666_RHOER</name>
<evidence type="ECO:0000313" key="3">
    <source>
        <dbReference type="EMBL" id="WGV51861.1"/>
    </source>
</evidence>
<dbReference type="OMA" id="CTYLVEG"/>
<dbReference type="Proteomes" id="UP000502345">
    <property type="component" value="Chromosome"/>
</dbReference>
<accession>A0A0E4A666</accession>
<dbReference type="EMBL" id="JAECSB010000017">
    <property type="protein sequence ID" value="MBH5141600.1"/>
    <property type="molecule type" value="Genomic_DNA"/>
</dbReference>
<organism evidence="1 5">
    <name type="scientific">Rhodococcus erythropolis</name>
    <name type="common">Arthrobacter picolinophilus</name>
    <dbReference type="NCBI Taxonomy" id="1833"/>
    <lineage>
        <taxon>Bacteria</taxon>
        <taxon>Bacillati</taxon>
        <taxon>Actinomycetota</taxon>
        <taxon>Actinomycetes</taxon>
        <taxon>Mycobacteriales</taxon>
        <taxon>Nocardiaceae</taxon>
        <taxon>Rhodococcus</taxon>
        <taxon>Rhodococcus erythropolis group</taxon>
    </lineage>
</organism>
<evidence type="ECO:0000313" key="1">
    <source>
        <dbReference type="EMBL" id="MBH5141600.1"/>
    </source>
</evidence>
<evidence type="ECO:0000313" key="2">
    <source>
        <dbReference type="EMBL" id="QIP39793.1"/>
    </source>
</evidence>
<dbReference type="Proteomes" id="UP001230933">
    <property type="component" value="Chromosome"/>
</dbReference>
<dbReference type="Pfam" id="PF02597">
    <property type="entry name" value="ThiS"/>
    <property type="match status" value="1"/>
</dbReference>
<dbReference type="AlphaFoldDB" id="A0A0E4A666"/>
<evidence type="ECO:0000313" key="4">
    <source>
        <dbReference type="Proteomes" id="UP000502345"/>
    </source>
</evidence>
<protein>
    <submittedName>
        <fullName evidence="1">MoaD/ThiS family protein</fullName>
    </submittedName>
    <submittedName>
        <fullName evidence="2">Molybdopterin synthase sulfur carrier subunit</fullName>
    </submittedName>
</protein>
<dbReference type="InterPro" id="IPR012675">
    <property type="entry name" value="Beta-grasp_dom_sf"/>
</dbReference>
<reference evidence="1 5" key="2">
    <citation type="submission" date="2020-12" db="EMBL/GenBank/DDBJ databases">
        <title>Draft genome sequence of furan degrading bacterial strain FUR100.</title>
        <authorList>
            <person name="Woiski C."/>
        </authorList>
    </citation>
    <scope>NUCLEOTIDE SEQUENCE [LARGE SCALE GENOMIC DNA]</scope>
    <source>
        <strain evidence="1 5">FUR100</strain>
    </source>
</reference>
<dbReference type="KEGG" id="reb:XU06_11175"/>
<dbReference type="GeneID" id="57487608"/>
<dbReference type="EMBL" id="CP124545">
    <property type="protein sequence ID" value="WGV51861.1"/>
    <property type="molecule type" value="Genomic_DNA"/>
</dbReference>
<reference evidence="3" key="3">
    <citation type="submission" date="2023-08" db="EMBL/GenBank/DDBJ databases">
        <title>Isolation and Characterization of Rhodococcus erythropolis MGMM8.</title>
        <authorList>
            <person name="Diabankana R.G.C."/>
            <person name="Afordoanyi D.M."/>
            <person name="Validov S.Z."/>
        </authorList>
    </citation>
    <scope>NUCLEOTIDE SEQUENCE</scope>
    <source>
        <strain evidence="3">MGMM8</strain>
    </source>
</reference>
<dbReference type="InterPro" id="IPR003749">
    <property type="entry name" value="ThiS/MoaD-like"/>
</dbReference>
<dbReference type="Proteomes" id="UP000627573">
    <property type="component" value="Unassembled WGS sequence"/>
</dbReference>
<gene>
    <name evidence="2" type="ORF">G9444_2549</name>
    <name evidence="1" type="ORF">I3517_03090</name>
    <name evidence="3" type="ORF">QIE55_11850</name>
</gene>
<dbReference type="CDD" id="cd00754">
    <property type="entry name" value="Ubl_MoaD"/>
    <property type="match status" value="1"/>
</dbReference>
<proteinExistence type="predicted"/>
<dbReference type="InterPro" id="IPR016155">
    <property type="entry name" value="Mopterin_synth/thiamin_S_b"/>
</dbReference>
<evidence type="ECO:0000313" key="5">
    <source>
        <dbReference type="Proteomes" id="UP000627573"/>
    </source>
</evidence>
<keyword evidence="5" id="KW-1185">Reference proteome</keyword>
<dbReference type="EMBL" id="CP050124">
    <property type="protein sequence ID" value="QIP39793.1"/>
    <property type="molecule type" value="Genomic_DNA"/>
</dbReference>
<sequence>MADPHSISVRYFAAAADVSGCRSEVVAISPDNTLAELVAVLVGRYGPEMERVLSVSAFLVGDELTRDVSRASGSAVDILPPFAGG</sequence>